<keyword evidence="1" id="KW-0863">Zinc-finger</keyword>
<accession>A0A6J1BF55</accession>
<feature type="compositionally biased region" description="Low complexity" evidence="2">
    <location>
        <begin position="134"/>
        <end position="143"/>
    </location>
</feature>
<dbReference type="AlphaFoldDB" id="A0A6J1BF55"/>
<dbReference type="PANTHER" id="PTHR46869">
    <property type="entry name" value="C2H2-LIKE ZINC FINGER PROTEIN"/>
    <property type="match status" value="1"/>
</dbReference>
<dbReference type="Gene3D" id="3.30.160.60">
    <property type="entry name" value="Classic Zinc Finger"/>
    <property type="match status" value="2"/>
</dbReference>
<organism evidence="4 5">
    <name type="scientific">Herrania umbratica</name>
    <dbReference type="NCBI Taxonomy" id="108875"/>
    <lineage>
        <taxon>Eukaryota</taxon>
        <taxon>Viridiplantae</taxon>
        <taxon>Streptophyta</taxon>
        <taxon>Embryophyta</taxon>
        <taxon>Tracheophyta</taxon>
        <taxon>Spermatophyta</taxon>
        <taxon>Magnoliopsida</taxon>
        <taxon>eudicotyledons</taxon>
        <taxon>Gunneridae</taxon>
        <taxon>Pentapetalae</taxon>
        <taxon>rosids</taxon>
        <taxon>malvids</taxon>
        <taxon>Malvales</taxon>
        <taxon>Malvaceae</taxon>
        <taxon>Byttnerioideae</taxon>
        <taxon>Herrania</taxon>
    </lineage>
</organism>
<dbReference type="PANTHER" id="PTHR46869:SF9">
    <property type="entry name" value="C2H2-TYPE DOMAIN-CONTAINING PROTEIN"/>
    <property type="match status" value="1"/>
</dbReference>
<feature type="domain" description="C2H2-type" evidence="3">
    <location>
        <begin position="451"/>
        <end position="478"/>
    </location>
</feature>
<feature type="compositionally biased region" description="Basic and acidic residues" evidence="2">
    <location>
        <begin position="1"/>
        <end position="14"/>
    </location>
</feature>
<evidence type="ECO:0000256" key="1">
    <source>
        <dbReference type="PROSITE-ProRule" id="PRU00042"/>
    </source>
</evidence>
<dbReference type="InterPro" id="IPR036236">
    <property type="entry name" value="Znf_C2H2_sf"/>
</dbReference>
<feature type="domain" description="C2H2-type" evidence="3">
    <location>
        <begin position="75"/>
        <end position="97"/>
    </location>
</feature>
<keyword evidence="1" id="KW-0862">Zinc</keyword>
<feature type="region of interest" description="Disordered" evidence="2">
    <location>
        <begin position="128"/>
        <end position="147"/>
    </location>
</feature>
<dbReference type="InterPro" id="IPR013087">
    <property type="entry name" value="Znf_C2H2_type"/>
</dbReference>
<dbReference type="RefSeq" id="XP_021297743.1">
    <property type="nucleotide sequence ID" value="XM_021442068.1"/>
</dbReference>
<evidence type="ECO:0000256" key="2">
    <source>
        <dbReference type="SAM" id="MobiDB-lite"/>
    </source>
</evidence>
<protein>
    <submittedName>
        <fullName evidence="5">Uncharacterized protein LOC110426769</fullName>
    </submittedName>
</protein>
<name>A0A6J1BF55_9ROSI</name>
<reference evidence="5" key="1">
    <citation type="submission" date="2025-08" db="UniProtKB">
        <authorList>
            <consortium name="RefSeq"/>
        </authorList>
    </citation>
    <scope>IDENTIFICATION</scope>
    <source>
        <tissue evidence="5">Leaf</tissue>
    </source>
</reference>
<feature type="domain" description="C2H2-type" evidence="3">
    <location>
        <begin position="45"/>
        <end position="72"/>
    </location>
</feature>
<gene>
    <name evidence="5" type="primary">LOC110426769</name>
</gene>
<keyword evidence="4" id="KW-1185">Reference proteome</keyword>
<evidence type="ECO:0000313" key="5">
    <source>
        <dbReference type="RefSeq" id="XP_021297743.1"/>
    </source>
</evidence>
<evidence type="ECO:0000259" key="3">
    <source>
        <dbReference type="PROSITE" id="PS50157"/>
    </source>
</evidence>
<dbReference type="OrthoDB" id="6077919at2759"/>
<dbReference type="SUPFAM" id="SSF57667">
    <property type="entry name" value="beta-beta-alpha zinc fingers"/>
    <property type="match status" value="2"/>
</dbReference>
<sequence length="536" mass="59507">MERNSGKGKAKENMDFQGYGLRDNPKKSWKSLSFTDGSSSSMLKFQCKFCGKDFESMKALFGHMRHHSGRERKRVHCQECGRKFQSLKGLAAHMRLHPAKLGVSGEPGPCGPRQDLVLESITVRRKRSKRMRYSNAPNSSPSSLNETSDVFEIDQEVEDVALCLIMLSGGVRNWSEFNSSRESSDNSVIKSLHQSKEIIQNETGIPFGDGDESFQMKKPRVDKSDPDVSASMNVFYEKTISECKELDSGIVTDKEEKIGSEAPNDMFCRDVEFRVSKVEDESGFELYATEIEERNSGEKMTFRSIEVESGKDLMEGLDLAGLGSTKLSSCKDAMFDACDAEPGGNSSNKLICTPLNSEMSDDSKKKNRYKCRICDKTFKSHQALGGHQTFHRKSNSCAIEQIENCEKSTQSSSSPKTEASRKFLRVENVENSVEQEINGVTSNGTSRCKVHECGICFKVFASGQALGGHKRSHILKESETRDKQPPMQIGFSDISDVLDLNLPAIHNEEANGDVGFKSCRVGSDCKSEPLVSLVAN</sequence>
<dbReference type="GO" id="GO:0008270">
    <property type="term" value="F:zinc ion binding"/>
    <property type="evidence" value="ECO:0007669"/>
    <property type="project" value="UniProtKB-KW"/>
</dbReference>
<feature type="region of interest" description="Disordered" evidence="2">
    <location>
        <begin position="1"/>
        <end position="26"/>
    </location>
</feature>
<dbReference type="PROSITE" id="PS50157">
    <property type="entry name" value="ZINC_FINGER_C2H2_2"/>
    <property type="match status" value="4"/>
</dbReference>
<feature type="domain" description="C2H2-type" evidence="3">
    <location>
        <begin position="369"/>
        <end position="396"/>
    </location>
</feature>
<keyword evidence="1" id="KW-0479">Metal-binding</keyword>
<proteinExistence type="predicted"/>
<dbReference type="PROSITE" id="PS00028">
    <property type="entry name" value="ZINC_FINGER_C2H2_1"/>
    <property type="match status" value="4"/>
</dbReference>
<dbReference type="SMART" id="SM00355">
    <property type="entry name" value="ZnF_C2H2"/>
    <property type="match status" value="4"/>
</dbReference>
<evidence type="ECO:0000313" key="4">
    <source>
        <dbReference type="Proteomes" id="UP000504621"/>
    </source>
</evidence>
<dbReference type="GeneID" id="110426769"/>
<dbReference type="Pfam" id="PF13912">
    <property type="entry name" value="zf-C2H2_6"/>
    <property type="match status" value="4"/>
</dbReference>
<dbReference type="Proteomes" id="UP000504621">
    <property type="component" value="Unplaced"/>
</dbReference>